<proteinExistence type="inferred from homology"/>
<organism evidence="6 7">
    <name type="scientific">Deferribacter autotrophicus</name>
    <dbReference type="NCBI Taxonomy" id="500465"/>
    <lineage>
        <taxon>Bacteria</taxon>
        <taxon>Pseudomonadati</taxon>
        <taxon>Deferribacterota</taxon>
        <taxon>Deferribacteres</taxon>
        <taxon>Deferribacterales</taxon>
        <taxon>Deferribacteraceae</taxon>
        <taxon>Deferribacter</taxon>
    </lineage>
</organism>
<keyword evidence="7" id="KW-1185">Reference proteome</keyword>
<feature type="transmembrane region" description="Helical" evidence="5">
    <location>
        <begin position="224"/>
        <end position="245"/>
    </location>
</feature>
<dbReference type="AlphaFoldDB" id="A0A5A8F8B7"/>
<keyword evidence="3 5" id="KW-1133">Transmembrane helix</keyword>
<protein>
    <recommendedName>
        <fullName evidence="5">Probable membrane transporter protein</fullName>
    </recommendedName>
</protein>
<sequence length="274" mass="29891">MFFLLLFVSGFVVGLLSAFLGIGGGSIIVPVLTLLFHIPIHVAIATSLISVIFASSNASATYIRKGLTNLRLGLFLEIITTIFAIIGGIISVSVSEKYLFISFGSVLLITAYFYIRNIKRGDQEKLLNLRPDSKSFFSGKYYDERLNKEIHYVPINLFLTSTVSGIAGLLSGMLGIGGGVFKVPAMNLISKIPIKAATTTSNFMMTLTAAAASIVYLKTNLINPVIASFVVMGVFLGSNIGIRFFPKLKDSRIKILFTAFLIVIAFQMFYRGIR</sequence>
<evidence type="ECO:0000256" key="5">
    <source>
        <dbReference type="RuleBase" id="RU363041"/>
    </source>
</evidence>
<evidence type="ECO:0000256" key="3">
    <source>
        <dbReference type="ARBA" id="ARBA00022989"/>
    </source>
</evidence>
<evidence type="ECO:0000313" key="7">
    <source>
        <dbReference type="Proteomes" id="UP000322876"/>
    </source>
</evidence>
<dbReference type="PANTHER" id="PTHR43701">
    <property type="entry name" value="MEMBRANE TRANSPORTER PROTEIN MJ0441-RELATED"/>
    <property type="match status" value="1"/>
</dbReference>
<feature type="transmembrane region" description="Helical" evidence="5">
    <location>
        <begin position="74"/>
        <end position="92"/>
    </location>
</feature>
<dbReference type="PANTHER" id="PTHR43701:SF2">
    <property type="entry name" value="MEMBRANE TRANSPORTER PROTEIN YJNA-RELATED"/>
    <property type="match status" value="1"/>
</dbReference>
<keyword evidence="4 5" id="KW-0472">Membrane</keyword>
<evidence type="ECO:0000313" key="6">
    <source>
        <dbReference type="EMBL" id="KAA0259538.1"/>
    </source>
</evidence>
<dbReference type="InterPro" id="IPR051598">
    <property type="entry name" value="TSUP/Inactive_protease-like"/>
</dbReference>
<comment type="similarity">
    <text evidence="5">Belongs to the 4-toluene sulfonate uptake permease (TSUP) (TC 2.A.102) family.</text>
</comment>
<keyword evidence="5" id="KW-1003">Cell membrane</keyword>
<feature type="transmembrane region" description="Helical" evidence="5">
    <location>
        <begin position="98"/>
        <end position="115"/>
    </location>
</feature>
<evidence type="ECO:0000256" key="4">
    <source>
        <dbReference type="ARBA" id="ARBA00023136"/>
    </source>
</evidence>
<feature type="transmembrane region" description="Helical" evidence="5">
    <location>
        <begin position="196"/>
        <end position="217"/>
    </location>
</feature>
<reference evidence="6 7" key="1">
    <citation type="submission" date="2019-06" db="EMBL/GenBank/DDBJ databases">
        <title>Genomic insights into carbon and energy metabolism of Deferribacter autotrophicus revealed new metabolic traits in the phylum Deferribacteres.</title>
        <authorList>
            <person name="Slobodkin A.I."/>
            <person name="Slobodkina G.B."/>
            <person name="Allioux M."/>
            <person name="Alain K."/>
            <person name="Jebbar M."/>
            <person name="Shadrin V."/>
            <person name="Kublanov I.V."/>
            <person name="Toshchakov S.V."/>
            <person name="Bonch-Osmolovskaya E.A."/>
        </authorList>
    </citation>
    <scope>NUCLEOTIDE SEQUENCE [LARGE SCALE GENOMIC DNA]</scope>
    <source>
        <strain evidence="6 7">SL50</strain>
    </source>
</reference>
<comment type="subcellular location">
    <subcellularLocation>
        <location evidence="5">Cell membrane</location>
        <topology evidence="5">Multi-pass membrane protein</topology>
    </subcellularLocation>
    <subcellularLocation>
        <location evidence="1">Membrane</location>
        <topology evidence="1">Multi-pass membrane protein</topology>
    </subcellularLocation>
</comment>
<feature type="transmembrane region" description="Helical" evidence="5">
    <location>
        <begin position="28"/>
        <end position="53"/>
    </location>
</feature>
<dbReference type="Proteomes" id="UP000322876">
    <property type="component" value="Unassembled WGS sequence"/>
</dbReference>
<dbReference type="InterPro" id="IPR002781">
    <property type="entry name" value="TM_pro_TauE-like"/>
</dbReference>
<dbReference type="OrthoDB" id="9777163at2"/>
<dbReference type="RefSeq" id="WP_149265358.1">
    <property type="nucleotide sequence ID" value="NZ_VFJB01000001.1"/>
</dbReference>
<feature type="transmembrane region" description="Helical" evidence="5">
    <location>
        <begin position="155"/>
        <end position="176"/>
    </location>
</feature>
<name>A0A5A8F8B7_9BACT</name>
<dbReference type="Pfam" id="PF01925">
    <property type="entry name" value="TauE"/>
    <property type="match status" value="1"/>
</dbReference>
<feature type="transmembrane region" description="Helical" evidence="5">
    <location>
        <begin position="251"/>
        <end position="270"/>
    </location>
</feature>
<keyword evidence="2 5" id="KW-0812">Transmembrane</keyword>
<dbReference type="GO" id="GO:0005886">
    <property type="term" value="C:plasma membrane"/>
    <property type="evidence" value="ECO:0007669"/>
    <property type="project" value="UniProtKB-SubCell"/>
</dbReference>
<evidence type="ECO:0000256" key="1">
    <source>
        <dbReference type="ARBA" id="ARBA00004141"/>
    </source>
</evidence>
<gene>
    <name evidence="6" type="ORF">FHQ18_01280</name>
</gene>
<comment type="caution">
    <text evidence="6">The sequence shown here is derived from an EMBL/GenBank/DDBJ whole genome shotgun (WGS) entry which is preliminary data.</text>
</comment>
<evidence type="ECO:0000256" key="2">
    <source>
        <dbReference type="ARBA" id="ARBA00022692"/>
    </source>
</evidence>
<accession>A0A5A8F8B7</accession>
<dbReference type="EMBL" id="VFJB01000001">
    <property type="protein sequence ID" value="KAA0259538.1"/>
    <property type="molecule type" value="Genomic_DNA"/>
</dbReference>